<keyword evidence="8" id="KW-1185">Reference proteome</keyword>
<dbReference type="PROSITE" id="PS50020">
    <property type="entry name" value="WW_DOMAIN_2"/>
    <property type="match status" value="1"/>
</dbReference>
<dbReference type="EMBL" id="MU157826">
    <property type="protein sequence ID" value="KAF9534344.1"/>
    <property type="molecule type" value="Genomic_DNA"/>
</dbReference>
<dbReference type="OrthoDB" id="28737at2759"/>
<proteinExistence type="inferred from homology"/>
<evidence type="ECO:0000256" key="2">
    <source>
        <dbReference type="ARBA" id="ARBA00022741"/>
    </source>
</evidence>
<reference evidence="7" key="1">
    <citation type="submission" date="2020-11" db="EMBL/GenBank/DDBJ databases">
        <authorList>
            <consortium name="DOE Joint Genome Institute"/>
            <person name="Ahrendt S."/>
            <person name="Riley R."/>
            <person name="Andreopoulos W."/>
            <person name="Labutti K."/>
            <person name="Pangilinan J."/>
            <person name="Ruiz-Duenas F.J."/>
            <person name="Barrasa J.M."/>
            <person name="Sanchez-Garcia M."/>
            <person name="Camarero S."/>
            <person name="Miyauchi S."/>
            <person name="Serrano A."/>
            <person name="Linde D."/>
            <person name="Babiker R."/>
            <person name="Drula E."/>
            <person name="Ayuso-Fernandez I."/>
            <person name="Pacheco R."/>
            <person name="Padilla G."/>
            <person name="Ferreira P."/>
            <person name="Barriuso J."/>
            <person name="Kellner H."/>
            <person name="Castanera R."/>
            <person name="Alfaro M."/>
            <person name="Ramirez L."/>
            <person name="Pisabarro A.G."/>
            <person name="Kuo A."/>
            <person name="Tritt A."/>
            <person name="Lipzen A."/>
            <person name="He G."/>
            <person name="Yan M."/>
            <person name="Ng V."/>
            <person name="Cullen D."/>
            <person name="Martin F."/>
            <person name="Rosso M.-N."/>
            <person name="Henrissat B."/>
            <person name="Hibbett D."/>
            <person name="Martinez A.T."/>
            <person name="Grigoriev I.V."/>
        </authorList>
    </citation>
    <scope>NUCLEOTIDE SEQUENCE</scope>
    <source>
        <strain evidence="7">CBS 506.95</strain>
    </source>
</reference>
<comment type="caution">
    <text evidence="7">The sequence shown here is derived from an EMBL/GenBank/DDBJ whole genome shotgun (WGS) entry which is preliminary data.</text>
</comment>
<dbReference type="PROSITE" id="PS01159">
    <property type="entry name" value="WW_DOMAIN_1"/>
    <property type="match status" value="1"/>
</dbReference>
<dbReference type="Pfam" id="PF13589">
    <property type="entry name" value="HATPase_c_3"/>
    <property type="match status" value="1"/>
</dbReference>
<feature type="compositionally biased region" description="Basic and acidic residues" evidence="5">
    <location>
        <begin position="175"/>
        <end position="186"/>
    </location>
</feature>
<dbReference type="InterPro" id="IPR002713">
    <property type="entry name" value="FF_domain"/>
</dbReference>
<dbReference type="GO" id="GO:0016887">
    <property type="term" value="F:ATP hydrolysis activity"/>
    <property type="evidence" value="ECO:0007669"/>
    <property type="project" value="InterPro"/>
</dbReference>
<dbReference type="InterPro" id="IPR036517">
    <property type="entry name" value="FF_domain_sf"/>
</dbReference>
<keyword evidence="2" id="KW-0547">Nucleotide-binding</keyword>
<dbReference type="SUPFAM" id="SSF51045">
    <property type="entry name" value="WW domain"/>
    <property type="match status" value="2"/>
</dbReference>
<dbReference type="NCBIfam" id="NF003555">
    <property type="entry name" value="PRK05218.1"/>
    <property type="match status" value="1"/>
</dbReference>
<sequence>MSVPSFGQIQYPIPPGWSEHVGPNGQPFYFNAAIDESTYVRPVQSFLTAQPVTAKKQEKPYLKTPIPGTDWLRVITSEGNVFYSHKIRKESVWIAPEELNEALEALQIQGTETFNQKPNSKNTDTKRKAEDLVGETVASKKAKIDNAEVEEEEESDEEDEEWQREAAEQLAAEAETERLRKEEEKKEAELEAQRAFTTAKIMMPQKVDLSLEEGKALFKTLLREKGINPLHPWDISLPKFVSDPRYVLLPSVAARREAFEEYCKERVRELRQSNVQKEKEASDPKEDFERLLKTEVTSTRASWTDFKRAWKKDRRFYGWGRDDREREKRFRDYLKELGENKRQAAQKAEVDFFAMLKDTEGIKDGNSWKEVKKGIHKDPRYDAVGSSSLREELFNTFLKGLNNGAHANVDSGKAMRREDDVKMSSQERKKKAVRDREEQVKAQKERVDATIEKAKMGSDREEGERVFMTMLTDAIRDPQATLDYSISQLKTDPRFTNSTLPLNQQIHLFHRHVGELRSKQMGNLHALFEVSAPSLANRFQDLPIDSVLGSAPVSRLGLDIDQVESEFRVWQRERSTAARKAFDEMLAENSFVDFWGRLGKMRDNQAGSSVVKMDDEDIGEATDDKVDMKALAKTVDIGEMEKVLKHDKRYGMFDHTPDQREGWIRDYISQLAAPKRSSDVARLRKIVINSLYSHQEIFLRELISNANDALEKLRLTALTDKSVWDGSDPLNITIKAVKDEDGKGGRLIISDTGIGMTPEELTANLGTLAKSGTTDFLAQAENKDATNTGNLIGAFGLGFYSSFLVADRVEVASMPPKTSNKPSPAQHVFSSSTDDSSFEVYEDPRGNTLGRGTEITLFLKNDASEYLDTAKLSALVNKHSAFSSSFPIYLLETWTEEVPDEEAAKVEEAAADPETTRTDTQETPEAESTASEDEAIVEEVDEKKEVPAPPPPVMKNVTQEKWSRLNAQAPLWARDPKEITDEEYHSFYTLFFKDFNKPLAWQHFSGESDGINFKGLLFLPTKLSEDYWQKPLEYKTKDVKLMVKRVFITSDLGDDALPQWASWVKVVIDADDLPLNVSRETLQSNKFMKQLKRLILKHMMGLFSRISEGDDKKLISDMQETYGSVLKLGAVEDIKNREKLIAMAQFHTNQRNETSFDQYLENKKKGQKQIFYLAELGKKPEDLAQSVFIEQLDARGYEVFLFTEPLDEIMVGHLRSWKNIQFQDVAKAGLKFGDEDLSPEEEKAQDKELEEKFKPLTEWLKTEAGDAVRNVVLSKRLVKSPVAIVAEQAGYTANVAKMMAASNAKGNRGGILHDWAMKAKLLEINPYSPLIEGLLRRVTDLPTDEDEKDVEAEEELKEIASILIDGALVRSGFEVPDNNRFFTRIDRVLRRSLGVSETAKGEAKVKPAPPVAPDDPEPEVPTEDGKPGVILSDELKDKVELTMEEIDDEGNPIVKHDEL</sequence>
<feature type="compositionally biased region" description="Polar residues" evidence="5">
    <location>
        <begin position="816"/>
        <end position="835"/>
    </location>
</feature>
<evidence type="ECO:0000313" key="7">
    <source>
        <dbReference type="EMBL" id="KAF9534344.1"/>
    </source>
</evidence>
<dbReference type="GO" id="GO:0005524">
    <property type="term" value="F:ATP binding"/>
    <property type="evidence" value="ECO:0007669"/>
    <property type="project" value="UniProtKB-KW"/>
</dbReference>
<feature type="compositionally biased region" description="Basic and acidic residues" evidence="5">
    <location>
        <begin position="413"/>
        <end position="427"/>
    </location>
</feature>
<dbReference type="InterPro" id="IPR020568">
    <property type="entry name" value="Ribosomal_Su5_D2-typ_SF"/>
</dbReference>
<dbReference type="SUPFAM" id="SSF81698">
    <property type="entry name" value="FF domain"/>
    <property type="match status" value="3"/>
</dbReference>
<dbReference type="InterPro" id="IPR001404">
    <property type="entry name" value="Hsp90_fam"/>
</dbReference>
<feature type="compositionally biased region" description="Basic and acidic residues" evidence="5">
    <location>
        <begin position="902"/>
        <end position="920"/>
    </location>
</feature>
<dbReference type="InterPro" id="IPR036020">
    <property type="entry name" value="WW_dom_sf"/>
</dbReference>
<dbReference type="SMART" id="SM00456">
    <property type="entry name" value="WW"/>
    <property type="match status" value="2"/>
</dbReference>
<dbReference type="Proteomes" id="UP000807306">
    <property type="component" value="Unassembled WGS sequence"/>
</dbReference>
<dbReference type="Gene3D" id="3.30.565.10">
    <property type="entry name" value="Histidine kinase-like ATPase, C-terminal domain"/>
    <property type="match status" value="1"/>
</dbReference>
<feature type="region of interest" description="Disordered" evidence="5">
    <location>
        <begin position="413"/>
        <end position="441"/>
    </location>
</feature>
<dbReference type="GO" id="GO:0051082">
    <property type="term" value="F:unfolded protein binding"/>
    <property type="evidence" value="ECO:0007669"/>
    <property type="project" value="InterPro"/>
</dbReference>
<dbReference type="InterPro" id="IPR020575">
    <property type="entry name" value="Hsp90_N"/>
</dbReference>
<dbReference type="SUPFAM" id="SSF54211">
    <property type="entry name" value="Ribosomal protein S5 domain 2-like"/>
    <property type="match status" value="1"/>
</dbReference>
<evidence type="ECO:0000313" key="8">
    <source>
        <dbReference type="Proteomes" id="UP000807306"/>
    </source>
</evidence>
<feature type="region of interest" description="Disordered" evidence="5">
    <location>
        <begin position="814"/>
        <end position="846"/>
    </location>
</feature>
<evidence type="ECO:0000256" key="4">
    <source>
        <dbReference type="ARBA" id="ARBA00023186"/>
    </source>
</evidence>
<dbReference type="InterPro" id="IPR001202">
    <property type="entry name" value="WW_dom"/>
</dbReference>
<gene>
    <name evidence="7" type="ORF">CPB83DRAFT_889337</name>
</gene>
<evidence type="ECO:0000256" key="1">
    <source>
        <dbReference type="ARBA" id="ARBA00008239"/>
    </source>
</evidence>
<dbReference type="SMART" id="SM00441">
    <property type="entry name" value="FF"/>
    <property type="match status" value="4"/>
</dbReference>
<organism evidence="7 8">
    <name type="scientific">Crepidotus variabilis</name>
    <dbReference type="NCBI Taxonomy" id="179855"/>
    <lineage>
        <taxon>Eukaryota</taxon>
        <taxon>Fungi</taxon>
        <taxon>Dikarya</taxon>
        <taxon>Basidiomycota</taxon>
        <taxon>Agaricomycotina</taxon>
        <taxon>Agaricomycetes</taxon>
        <taxon>Agaricomycetidae</taxon>
        <taxon>Agaricales</taxon>
        <taxon>Agaricineae</taxon>
        <taxon>Crepidotaceae</taxon>
        <taxon>Crepidotus</taxon>
    </lineage>
</organism>
<evidence type="ECO:0000259" key="6">
    <source>
        <dbReference type="PROSITE" id="PS50020"/>
    </source>
</evidence>
<dbReference type="SUPFAM" id="SSF55874">
    <property type="entry name" value="ATPase domain of HSP90 chaperone/DNA topoisomerase II/histidine kinase"/>
    <property type="match status" value="1"/>
</dbReference>
<dbReference type="Gene3D" id="3.30.230.80">
    <property type="match status" value="1"/>
</dbReference>
<dbReference type="Gene3D" id="2.20.70.10">
    <property type="match status" value="2"/>
</dbReference>
<dbReference type="GO" id="GO:0140662">
    <property type="term" value="F:ATP-dependent protein folding chaperone"/>
    <property type="evidence" value="ECO:0007669"/>
    <property type="project" value="InterPro"/>
</dbReference>
<evidence type="ECO:0000256" key="5">
    <source>
        <dbReference type="SAM" id="MobiDB-lite"/>
    </source>
</evidence>
<dbReference type="Pfam" id="PF01846">
    <property type="entry name" value="FF"/>
    <property type="match status" value="2"/>
</dbReference>
<feature type="domain" description="WW" evidence="6">
    <location>
        <begin position="11"/>
        <end position="44"/>
    </location>
</feature>
<dbReference type="PRINTS" id="PR00775">
    <property type="entry name" value="HEATSHOCK90"/>
</dbReference>
<dbReference type="InterPro" id="IPR037196">
    <property type="entry name" value="HSP90_C"/>
</dbReference>
<feature type="compositionally biased region" description="Acidic residues" evidence="5">
    <location>
        <begin position="922"/>
        <end position="940"/>
    </location>
</feature>
<dbReference type="CDD" id="cd00201">
    <property type="entry name" value="WW"/>
    <property type="match status" value="1"/>
</dbReference>
<feature type="region of interest" description="Disordered" evidence="5">
    <location>
        <begin position="110"/>
        <end position="186"/>
    </location>
</feature>
<dbReference type="HAMAP" id="MF_00505">
    <property type="entry name" value="HSP90"/>
    <property type="match status" value="1"/>
</dbReference>
<dbReference type="CDD" id="cd16927">
    <property type="entry name" value="HATPase_Hsp90-like"/>
    <property type="match status" value="1"/>
</dbReference>
<feature type="region of interest" description="Disordered" evidence="5">
    <location>
        <begin position="900"/>
        <end position="955"/>
    </location>
</feature>
<dbReference type="Gene3D" id="3.40.50.11260">
    <property type="match status" value="1"/>
</dbReference>
<accession>A0A9P6ESR5</accession>
<keyword evidence="3" id="KW-0067">ATP-binding</keyword>
<dbReference type="PANTHER" id="PTHR11528">
    <property type="entry name" value="HEAT SHOCK PROTEIN 90 FAMILY MEMBER"/>
    <property type="match status" value="1"/>
</dbReference>
<keyword evidence="4" id="KW-0143">Chaperone</keyword>
<feature type="compositionally biased region" description="Acidic residues" evidence="5">
    <location>
        <begin position="147"/>
        <end position="162"/>
    </location>
</feature>
<feature type="region of interest" description="Disordered" evidence="5">
    <location>
        <begin position="1398"/>
        <end position="1429"/>
    </location>
</feature>
<name>A0A9P6ESR5_9AGAR</name>
<dbReference type="Gene3D" id="1.20.120.790">
    <property type="entry name" value="Heat shock protein 90, C-terminal domain"/>
    <property type="match status" value="1"/>
</dbReference>
<dbReference type="Pfam" id="PF00183">
    <property type="entry name" value="HSP90"/>
    <property type="match status" value="1"/>
</dbReference>
<dbReference type="SUPFAM" id="SSF110942">
    <property type="entry name" value="HSP90 C-terminal domain"/>
    <property type="match status" value="1"/>
</dbReference>
<feature type="compositionally biased region" description="Polar residues" evidence="5">
    <location>
        <begin position="110"/>
        <end position="122"/>
    </location>
</feature>
<protein>
    <submittedName>
        <fullName evidence="7">Hsp90 protein-domain-containing protein</fullName>
    </submittedName>
</protein>
<dbReference type="Gene3D" id="1.10.10.440">
    <property type="entry name" value="FF domain"/>
    <property type="match status" value="5"/>
</dbReference>
<evidence type="ECO:0000256" key="3">
    <source>
        <dbReference type="ARBA" id="ARBA00022840"/>
    </source>
</evidence>
<comment type="similarity">
    <text evidence="1">Belongs to the heat shock protein 90 family.</text>
</comment>
<dbReference type="InterPro" id="IPR036890">
    <property type="entry name" value="HATPase_C_sf"/>
</dbReference>